<gene>
    <name evidence="2" type="ORF">C1Y40_05612</name>
</gene>
<sequence>MYQAVTAQATAIHEMFVNMLGFGAGSYATTEAINAAASR</sequence>
<organism evidence="2 3">
    <name type="scientific">Mycobacterium talmoniae</name>
    <dbReference type="NCBI Taxonomy" id="1858794"/>
    <lineage>
        <taxon>Bacteria</taxon>
        <taxon>Bacillati</taxon>
        <taxon>Actinomycetota</taxon>
        <taxon>Actinomycetes</taxon>
        <taxon>Mycobacteriales</taxon>
        <taxon>Mycobacteriaceae</taxon>
        <taxon>Mycobacterium</taxon>
    </lineage>
</organism>
<evidence type="ECO:0000259" key="1">
    <source>
        <dbReference type="Pfam" id="PF00934"/>
    </source>
</evidence>
<accession>A0A2S8BC46</accession>
<evidence type="ECO:0000313" key="3">
    <source>
        <dbReference type="Proteomes" id="UP000238296"/>
    </source>
</evidence>
<dbReference type="Pfam" id="PF00934">
    <property type="entry name" value="PE"/>
    <property type="match status" value="1"/>
</dbReference>
<dbReference type="Gene3D" id="1.10.287.850">
    <property type="entry name" value="HP0062-like domain"/>
    <property type="match status" value="1"/>
</dbReference>
<evidence type="ECO:0000313" key="2">
    <source>
        <dbReference type="EMBL" id="PQM44228.1"/>
    </source>
</evidence>
<protein>
    <recommendedName>
        <fullName evidence="1">PE domain-containing protein</fullName>
    </recommendedName>
</protein>
<dbReference type="EMBL" id="PPEA01000895">
    <property type="protein sequence ID" value="PQM44228.1"/>
    <property type="molecule type" value="Genomic_DNA"/>
</dbReference>
<reference evidence="2 3" key="1">
    <citation type="journal article" date="2017" name="Int. J. Syst. Evol. Microbiol.">
        <title>Mycobacterium talmoniae sp. nov., a slowly growing mycobacterium isolated from human respiratory samples.</title>
        <authorList>
            <person name="Davidson R.M."/>
            <person name="DeGroote M.A."/>
            <person name="Marola J.L."/>
            <person name="Buss S."/>
            <person name="Jones V."/>
            <person name="McNeil M.R."/>
            <person name="Freifeld A.G."/>
            <person name="Elaine Epperson L."/>
            <person name="Hasan N.A."/>
            <person name="Jackson M."/>
            <person name="Iwen P.C."/>
            <person name="Salfinger M."/>
            <person name="Strong M."/>
        </authorList>
    </citation>
    <scope>NUCLEOTIDE SEQUENCE [LARGE SCALE GENOMIC DNA]</scope>
    <source>
        <strain evidence="2 3">ATCC BAA-2683</strain>
    </source>
</reference>
<comment type="caution">
    <text evidence="2">The sequence shown here is derived from an EMBL/GenBank/DDBJ whole genome shotgun (WGS) entry which is preliminary data.</text>
</comment>
<dbReference type="Proteomes" id="UP000238296">
    <property type="component" value="Unassembled WGS sequence"/>
</dbReference>
<proteinExistence type="predicted"/>
<feature type="domain" description="PE" evidence="1">
    <location>
        <begin position="2"/>
        <end position="34"/>
    </location>
</feature>
<dbReference type="AlphaFoldDB" id="A0A2S8BC46"/>
<name>A0A2S8BC46_9MYCO</name>
<dbReference type="InterPro" id="IPR000084">
    <property type="entry name" value="PE-PGRS_N"/>
</dbReference>